<dbReference type="EMBL" id="CAJPEV010004761">
    <property type="protein sequence ID" value="CAG0902269.1"/>
    <property type="molecule type" value="Genomic_DNA"/>
</dbReference>
<name>A0A7R9AEI7_9CRUS</name>
<accession>A0A7R9AEI7</accession>
<dbReference type="PANTHER" id="PTHR12471:SF7">
    <property type="entry name" value="V-TYPE PROTON ATPASE SUBUNIT S1"/>
    <property type="match status" value="1"/>
</dbReference>
<dbReference type="Pfam" id="PF20520">
    <property type="entry name" value="Ac45-VOA1_TM"/>
    <property type="match status" value="1"/>
</dbReference>
<dbReference type="PANTHER" id="PTHR12471">
    <property type="entry name" value="VACUOLAR ATP SYNTHASE SUBUNIT S1"/>
    <property type="match status" value="1"/>
</dbReference>
<comment type="subcellular location">
    <subcellularLocation>
        <location evidence="1">Membrane</location>
        <topology evidence="1">Single-pass membrane protein</topology>
    </subcellularLocation>
</comment>
<evidence type="ECO:0000313" key="8">
    <source>
        <dbReference type="EMBL" id="CAD7252722.1"/>
    </source>
</evidence>
<evidence type="ECO:0000256" key="3">
    <source>
        <dbReference type="ARBA" id="ARBA00022692"/>
    </source>
</evidence>
<dbReference type="Gene3D" id="2.40.160.110">
    <property type="match status" value="1"/>
</dbReference>
<comment type="similarity">
    <text evidence="2">Belongs to the vacuolar ATPase subunit S1 family.</text>
</comment>
<dbReference type="GO" id="GO:0033176">
    <property type="term" value="C:proton-transporting V-type ATPase complex"/>
    <property type="evidence" value="ECO:0007669"/>
    <property type="project" value="TreeGrafter"/>
</dbReference>
<gene>
    <name evidence="8" type="ORF">DSTB1V02_LOCUS12477</name>
</gene>
<dbReference type="InterPro" id="IPR008388">
    <property type="entry name" value="Ac45_acc_su"/>
</dbReference>
<evidence type="ECO:0000256" key="2">
    <source>
        <dbReference type="ARBA" id="ARBA00009037"/>
    </source>
</evidence>
<evidence type="ECO:0000259" key="7">
    <source>
        <dbReference type="Pfam" id="PF20520"/>
    </source>
</evidence>
<keyword evidence="5 6" id="KW-0472">Membrane</keyword>
<dbReference type="AlphaFoldDB" id="A0A7R9AEI7"/>
<feature type="transmembrane region" description="Helical" evidence="6">
    <location>
        <begin position="96"/>
        <end position="120"/>
    </location>
</feature>
<dbReference type="GO" id="GO:0001671">
    <property type="term" value="F:ATPase activator activity"/>
    <property type="evidence" value="ECO:0007669"/>
    <property type="project" value="TreeGrafter"/>
</dbReference>
<evidence type="ECO:0000256" key="5">
    <source>
        <dbReference type="ARBA" id="ARBA00023136"/>
    </source>
</evidence>
<evidence type="ECO:0000313" key="9">
    <source>
        <dbReference type="Proteomes" id="UP000677054"/>
    </source>
</evidence>
<organism evidence="8">
    <name type="scientific">Darwinula stevensoni</name>
    <dbReference type="NCBI Taxonomy" id="69355"/>
    <lineage>
        <taxon>Eukaryota</taxon>
        <taxon>Metazoa</taxon>
        <taxon>Ecdysozoa</taxon>
        <taxon>Arthropoda</taxon>
        <taxon>Crustacea</taxon>
        <taxon>Oligostraca</taxon>
        <taxon>Ostracoda</taxon>
        <taxon>Podocopa</taxon>
        <taxon>Podocopida</taxon>
        <taxon>Darwinulocopina</taxon>
        <taxon>Darwinuloidea</taxon>
        <taxon>Darwinulidae</taxon>
        <taxon>Darwinula</taxon>
    </lineage>
</organism>
<evidence type="ECO:0000256" key="6">
    <source>
        <dbReference type="SAM" id="Phobius"/>
    </source>
</evidence>
<dbReference type="InterPro" id="IPR046756">
    <property type="entry name" value="VAS1/VOA1_TM"/>
</dbReference>
<reference evidence="8" key="1">
    <citation type="submission" date="2020-11" db="EMBL/GenBank/DDBJ databases">
        <authorList>
            <person name="Tran Van P."/>
        </authorList>
    </citation>
    <scope>NUCLEOTIDE SEQUENCE</scope>
</reference>
<keyword evidence="3 6" id="KW-0812">Transmembrane</keyword>
<proteinExistence type="inferred from homology"/>
<dbReference type="EMBL" id="LR904278">
    <property type="protein sequence ID" value="CAD7252722.1"/>
    <property type="molecule type" value="Genomic_DNA"/>
</dbReference>
<dbReference type="OrthoDB" id="9985059at2759"/>
<sequence length="147" mass="16518">MEFKKKWGNSWRMSGFNVTFTAKVNSVDLPEKTLRLHTNDVVAPMNMSFQCQDPDPFATRNPKEYDMSVSLIGLQVQWSGSESKVPSVGEAETCSLFMTVPILSGLFITLIFAIIMWWALSNIMSITTIDQFDDPKGKTITVPQTSE</sequence>
<feature type="domain" description="V-type proton ATPase subunit S1/VOA1 transmembrane" evidence="7">
    <location>
        <begin position="97"/>
        <end position="134"/>
    </location>
</feature>
<keyword evidence="4 6" id="KW-1133">Transmembrane helix</keyword>
<keyword evidence="9" id="KW-1185">Reference proteome</keyword>
<evidence type="ECO:0000256" key="4">
    <source>
        <dbReference type="ARBA" id="ARBA00022989"/>
    </source>
</evidence>
<protein>
    <recommendedName>
        <fullName evidence="7">V-type proton ATPase subunit S1/VOA1 transmembrane domain-containing protein</fullName>
    </recommendedName>
</protein>
<dbReference type="Proteomes" id="UP000677054">
    <property type="component" value="Unassembled WGS sequence"/>
</dbReference>
<dbReference type="GO" id="GO:0030641">
    <property type="term" value="P:regulation of cellular pH"/>
    <property type="evidence" value="ECO:0007669"/>
    <property type="project" value="TreeGrafter"/>
</dbReference>
<evidence type="ECO:0000256" key="1">
    <source>
        <dbReference type="ARBA" id="ARBA00004167"/>
    </source>
</evidence>